<evidence type="ECO:0000256" key="1">
    <source>
        <dbReference type="SAM" id="Phobius"/>
    </source>
</evidence>
<organism evidence="3 4">
    <name type="scientific">Fimbriiglobus ruber</name>
    <dbReference type="NCBI Taxonomy" id="1908690"/>
    <lineage>
        <taxon>Bacteria</taxon>
        <taxon>Pseudomonadati</taxon>
        <taxon>Planctomycetota</taxon>
        <taxon>Planctomycetia</taxon>
        <taxon>Gemmatales</taxon>
        <taxon>Gemmataceae</taxon>
        <taxon>Fimbriiglobus</taxon>
    </lineage>
</organism>
<dbReference type="InterPro" id="IPR012902">
    <property type="entry name" value="N_methyl_site"/>
</dbReference>
<evidence type="ECO:0000313" key="3">
    <source>
        <dbReference type="EMBL" id="OWK43256.1"/>
    </source>
</evidence>
<feature type="domain" description="DUF1559" evidence="2">
    <location>
        <begin position="44"/>
        <end position="293"/>
    </location>
</feature>
<dbReference type="Pfam" id="PF07596">
    <property type="entry name" value="SBP_bac_10"/>
    <property type="match status" value="1"/>
</dbReference>
<proteinExistence type="predicted"/>
<sequence length="314" mass="33412">MKRFLRSSPLGRRILAVSGFTLIELLVVIAIIAILIGLLLPAVQKVREAAARSTSSNNLKQMALATHGMNDTYGRLPSSVCFFPQTTNSAPNPAPNPNTLAGTRGTLFFFLLPFIEQTNAQTSMVNNHTDSWWCFNGIKTFTNPGDPTSTWPAPMDSSNPRFEAGYAPNEWVFNPQLGIANTTQINQTAPTASIPRTFNDGTSVTIMFAEKYAYCGPLNNGSAFFWGETGGGCSRPGAPSGVGSIPGFYTLTTTPQSKPTPANCNSCMLNSAWSGGIQVALGDGSTRLVSTSISAATWQNAITPADGNVLGSDW</sequence>
<dbReference type="OrthoDB" id="255848at2"/>
<dbReference type="AlphaFoldDB" id="A0A225DZR6"/>
<reference evidence="4" key="1">
    <citation type="submission" date="2017-06" db="EMBL/GenBank/DDBJ databases">
        <title>Genome analysis of Fimbriiglobus ruber SP5, the first member of the order Planctomycetales with confirmed chitinolytic capability.</title>
        <authorList>
            <person name="Ravin N.V."/>
            <person name="Rakitin A.L."/>
            <person name="Ivanova A.A."/>
            <person name="Beletsky A.V."/>
            <person name="Kulichevskaya I.S."/>
            <person name="Mardanov A.V."/>
            <person name="Dedysh S.N."/>
        </authorList>
    </citation>
    <scope>NUCLEOTIDE SEQUENCE [LARGE SCALE GENOMIC DNA]</scope>
    <source>
        <strain evidence="4">SP5</strain>
    </source>
</reference>
<dbReference type="PROSITE" id="PS00409">
    <property type="entry name" value="PROKAR_NTER_METHYL"/>
    <property type="match status" value="1"/>
</dbReference>
<dbReference type="Proteomes" id="UP000214646">
    <property type="component" value="Unassembled WGS sequence"/>
</dbReference>
<dbReference type="NCBIfam" id="TIGR02532">
    <property type="entry name" value="IV_pilin_GFxxxE"/>
    <property type="match status" value="1"/>
</dbReference>
<dbReference type="RefSeq" id="WP_143393171.1">
    <property type="nucleotide sequence ID" value="NZ_NIDE01000004.1"/>
</dbReference>
<keyword evidence="4" id="KW-1185">Reference proteome</keyword>
<dbReference type="PANTHER" id="PTHR30093:SF2">
    <property type="entry name" value="TYPE II SECRETION SYSTEM PROTEIN H"/>
    <property type="match status" value="1"/>
</dbReference>
<evidence type="ECO:0000259" key="2">
    <source>
        <dbReference type="Pfam" id="PF07596"/>
    </source>
</evidence>
<evidence type="ECO:0000313" key="4">
    <source>
        <dbReference type="Proteomes" id="UP000214646"/>
    </source>
</evidence>
<dbReference type="PANTHER" id="PTHR30093">
    <property type="entry name" value="GENERAL SECRETION PATHWAY PROTEIN G"/>
    <property type="match status" value="1"/>
</dbReference>
<gene>
    <name evidence="3" type="ORF">FRUB_02855</name>
</gene>
<protein>
    <recommendedName>
        <fullName evidence="2">DUF1559 domain-containing protein</fullName>
    </recommendedName>
</protein>
<feature type="transmembrane region" description="Helical" evidence="1">
    <location>
        <begin position="21"/>
        <end position="43"/>
    </location>
</feature>
<keyword evidence="1" id="KW-0472">Membrane</keyword>
<accession>A0A225DZR6</accession>
<dbReference type="InterPro" id="IPR045584">
    <property type="entry name" value="Pilin-like"/>
</dbReference>
<comment type="caution">
    <text evidence="3">The sequence shown here is derived from an EMBL/GenBank/DDBJ whole genome shotgun (WGS) entry which is preliminary data.</text>
</comment>
<dbReference type="Pfam" id="PF07963">
    <property type="entry name" value="N_methyl"/>
    <property type="match status" value="1"/>
</dbReference>
<dbReference type="InterPro" id="IPR011453">
    <property type="entry name" value="DUF1559"/>
</dbReference>
<name>A0A225DZR6_9BACT</name>
<dbReference type="Gene3D" id="3.30.700.10">
    <property type="entry name" value="Glycoprotein, Type 4 Pilin"/>
    <property type="match status" value="1"/>
</dbReference>
<keyword evidence="1" id="KW-1133">Transmembrane helix</keyword>
<dbReference type="SUPFAM" id="SSF54523">
    <property type="entry name" value="Pili subunits"/>
    <property type="match status" value="1"/>
</dbReference>
<keyword evidence="1" id="KW-0812">Transmembrane</keyword>
<dbReference type="EMBL" id="NIDE01000004">
    <property type="protein sequence ID" value="OWK43256.1"/>
    <property type="molecule type" value="Genomic_DNA"/>
</dbReference>